<dbReference type="InterPro" id="IPR039725">
    <property type="entry name" value="CC2D1A/B"/>
</dbReference>
<organism evidence="2 3">
    <name type="scientific">Hucho hucho</name>
    <name type="common">huchen</name>
    <dbReference type="NCBI Taxonomy" id="62062"/>
    <lineage>
        <taxon>Eukaryota</taxon>
        <taxon>Metazoa</taxon>
        <taxon>Chordata</taxon>
        <taxon>Craniata</taxon>
        <taxon>Vertebrata</taxon>
        <taxon>Euteleostomi</taxon>
        <taxon>Actinopterygii</taxon>
        <taxon>Neopterygii</taxon>
        <taxon>Teleostei</taxon>
        <taxon>Protacanthopterygii</taxon>
        <taxon>Salmoniformes</taxon>
        <taxon>Salmonidae</taxon>
        <taxon>Salmoninae</taxon>
        <taxon>Hucho</taxon>
    </lineage>
</organism>
<evidence type="ECO:0000313" key="2">
    <source>
        <dbReference type="Ensembl" id="ENSHHUP00000027174.1"/>
    </source>
</evidence>
<dbReference type="PANTHER" id="PTHR13076:SF8">
    <property type="entry name" value="COILED-COIL AND C2 DOMAIN-CONTAINING PROTEIN 1A"/>
    <property type="match status" value="1"/>
</dbReference>
<feature type="compositionally biased region" description="Polar residues" evidence="1">
    <location>
        <begin position="1"/>
        <end position="13"/>
    </location>
</feature>
<protein>
    <submittedName>
        <fullName evidence="2">Uncharacterized protein</fullName>
    </submittedName>
</protein>
<dbReference type="AlphaFoldDB" id="A0A4W5LN38"/>
<reference evidence="2" key="3">
    <citation type="submission" date="2025-09" db="UniProtKB">
        <authorList>
            <consortium name="Ensembl"/>
        </authorList>
    </citation>
    <scope>IDENTIFICATION</scope>
</reference>
<dbReference type="PANTHER" id="PTHR13076">
    <property type="entry name" value="COILED-COIL AND C2 DOMAIN-CONTAINING PROTEIN 1-LIKE"/>
    <property type="match status" value="1"/>
</dbReference>
<name>A0A4W5LN38_9TELE</name>
<feature type="region of interest" description="Disordered" evidence="1">
    <location>
        <begin position="1"/>
        <end position="42"/>
    </location>
</feature>
<sequence length="202" mass="23028">YQSNWSICLSLSPPQAPSPRSKPKSDNGRNKQSIQSSHSPPQYKLHSFSLLHYDKERLERQIGDYRKSRRDPPSDLVQQHKEVTHRLQWQKAQLERGSPTLLSEYETILQSFAQGLAESVKKFSSQGNRVSKGSGLCVCLCAKECLCYRMFVCVFVCNVSVPLPIQDAAKDALGRLKMVETEVYLIICIYDYMSEFTQAAQF</sequence>
<accession>A0A4W5LN38</accession>
<dbReference type="GeneTree" id="ENSGT00970000198191"/>
<keyword evidence="3" id="KW-1185">Reference proteome</keyword>
<evidence type="ECO:0000313" key="3">
    <source>
        <dbReference type="Proteomes" id="UP000314982"/>
    </source>
</evidence>
<reference evidence="2" key="2">
    <citation type="submission" date="2025-08" db="UniProtKB">
        <authorList>
            <consortium name="Ensembl"/>
        </authorList>
    </citation>
    <scope>IDENTIFICATION</scope>
</reference>
<dbReference type="GO" id="GO:0001227">
    <property type="term" value="F:DNA-binding transcription repressor activity, RNA polymerase II-specific"/>
    <property type="evidence" value="ECO:0007669"/>
    <property type="project" value="InterPro"/>
</dbReference>
<dbReference type="Proteomes" id="UP000314982">
    <property type="component" value="Unassembled WGS sequence"/>
</dbReference>
<dbReference type="Ensembl" id="ENSHHUT00000028252.1">
    <property type="protein sequence ID" value="ENSHHUP00000027174.1"/>
    <property type="gene ID" value="ENSHHUG00000017230.1"/>
</dbReference>
<reference evidence="3" key="1">
    <citation type="submission" date="2018-06" db="EMBL/GenBank/DDBJ databases">
        <title>Genome assembly of Danube salmon.</title>
        <authorList>
            <person name="Macqueen D.J."/>
            <person name="Gundappa M.K."/>
        </authorList>
    </citation>
    <scope>NUCLEOTIDE SEQUENCE [LARGE SCALE GENOMIC DNA]</scope>
</reference>
<evidence type="ECO:0000256" key="1">
    <source>
        <dbReference type="SAM" id="MobiDB-lite"/>
    </source>
</evidence>
<dbReference type="STRING" id="62062.ENSHHUP00000027174"/>
<feature type="compositionally biased region" description="Polar residues" evidence="1">
    <location>
        <begin position="30"/>
        <end position="40"/>
    </location>
</feature>
<proteinExistence type="predicted"/>